<accession>A0A2P2KBI8</accession>
<organism evidence="1">
    <name type="scientific">Rhizophora mucronata</name>
    <name type="common">Asiatic mangrove</name>
    <dbReference type="NCBI Taxonomy" id="61149"/>
    <lineage>
        <taxon>Eukaryota</taxon>
        <taxon>Viridiplantae</taxon>
        <taxon>Streptophyta</taxon>
        <taxon>Embryophyta</taxon>
        <taxon>Tracheophyta</taxon>
        <taxon>Spermatophyta</taxon>
        <taxon>Magnoliopsida</taxon>
        <taxon>eudicotyledons</taxon>
        <taxon>Gunneridae</taxon>
        <taxon>Pentapetalae</taxon>
        <taxon>rosids</taxon>
        <taxon>fabids</taxon>
        <taxon>Malpighiales</taxon>
        <taxon>Rhizophoraceae</taxon>
        <taxon>Rhizophora</taxon>
    </lineage>
</organism>
<name>A0A2P2KBI8_RHIMU</name>
<protein>
    <submittedName>
        <fullName evidence="1">Uncharacterized protein</fullName>
    </submittedName>
</protein>
<sequence length="37" mass="3935">MAAAVAQVSAFLSFSAHGSLPLAFSLCVSAYDLFFFF</sequence>
<reference evidence="1" key="1">
    <citation type="submission" date="2018-02" db="EMBL/GenBank/DDBJ databases">
        <title>Rhizophora mucronata_Transcriptome.</title>
        <authorList>
            <person name="Meera S.P."/>
            <person name="Sreeshan A."/>
            <person name="Augustine A."/>
        </authorList>
    </citation>
    <scope>NUCLEOTIDE SEQUENCE</scope>
    <source>
        <tissue evidence="1">Leaf</tissue>
    </source>
</reference>
<evidence type="ECO:0000313" key="1">
    <source>
        <dbReference type="EMBL" id="MBX03098.1"/>
    </source>
</evidence>
<dbReference type="EMBL" id="GGEC01022614">
    <property type="protein sequence ID" value="MBX03098.1"/>
    <property type="molecule type" value="Transcribed_RNA"/>
</dbReference>
<dbReference type="AlphaFoldDB" id="A0A2P2KBI8"/>
<proteinExistence type="predicted"/>